<name>A0A3G8JHJ3_9ACTN</name>
<protein>
    <submittedName>
        <fullName evidence="2">Uncharacterized protein</fullName>
    </submittedName>
</protein>
<gene>
    <name evidence="2" type="ORF">D7316_00289</name>
</gene>
<accession>A0A3G8JHJ3</accession>
<organism evidence="2 3">
    <name type="scientific">Gordonia insulae</name>
    <dbReference type="NCBI Taxonomy" id="2420509"/>
    <lineage>
        <taxon>Bacteria</taxon>
        <taxon>Bacillati</taxon>
        <taxon>Actinomycetota</taxon>
        <taxon>Actinomycetes</taxon>
        <taxon>Mycobacteriales</taxon>
        <taxon>Gordoniaceae</taxon>
        <taxon>Gordonia</taxon>
    </lineage>
</organism>
<evidence type="ECO:0000256" key="1">
    <source>
        <dbReference type="SAM" id="MobiDB-lite"/>
    </source>
</evidence>
<feature type="region of interest" description="Disordered" evidence="1">
    <location>
        <begin position="47"/>
        <end position="82"/>
    </location>
</feature>
<dbReference type="Proteomes" id="UP000271469">
    <property type="component" value="Chromosome"/>
</dbReference>
<evidence type="ECO:0000313" key="3">
    <source>
        <dbReference type="Proteomes" id="UP000271469"/>
    </source>
</evidence>
<keyword evidence="3" id="KW-1185">Reference proteome</keyword>
<dbReference type="AlphaFoldDB" id="A0A3G8JHJ3"/>
<sequence>MQATEELRAPIGQFDPAGPAIIRVGLLPDESAVGQIGDMLTGPLFGHPQFGGQINRPHPTPLDHLENPEVRGTQPIPILGGK</sequence>
<reference evidence="2 3" key="1">
    <citation type="submission" date="2018-11" db="EMBL/GenBank/DDBJ databases">
        <title>Gordonia insulae sp. nov., isolated from an island soil.</title>
        <authorList>
            <person name="Kim Y.S."/>
            <person name="Kim S.B."/>
        </authorList>
    </citation>
    <scope>NUCLEOTIDE SEQUENCE [LARGE SCALE GENOMIC DNA]</scope>
    <source>
        <strain evidence="2 3">MMS17-SY073</strain>
    </source>
</reference>
<dbReference type="EMBL" id="CP033972">
    <property type="protein sequence ID" value="AZG43720.1"/>
    <property type="molecule type" value="Genomic_DNA"/>
</dbReference>
<dbReference type="KEGG" id="gom:D7316_00289"/>
<proteinExistence type="predicted"/>
<evidence type="ECO:0000313" key="2">
    <source>
        <dbReference type="EMBL" id="AZG43720.1"/>
    </source>
</evidence>